<dbReference type="Proteomes" id="UP001050808">
    <property type="component" value="Unassembled WGS sequence"/>
</dbReference>
<feature type="region of interest" description="Disordered" evidence="1">
    <location>
        <begin position="17"/>
        <end position="53"/>
    </location>
</feature>
<gene>
    <name evidence="2" type="ORF">Sviol_75560</name>
</gene>
<dbReference type="EMBL" id="BNDY01000017">
    <property type="protein sequence ID" value="GHI43148.1"/>
    <property type="molecule type" value="Genomic_DNA"/>
</dbReference>
<name>A0ABQ3R0U7_9ACTN</name>
<sequence length="89" mass="9351">MRSARREVLSASWVKIRPDAPHGGSAGRRDSRMTDVMDAGMTPPPHRGGTGAFVPHKGRGQLHCLPRTARTGILALPGAGRTLGAASWG</sequence>
<reference evidence="2" key="1">
    <citation type="submission" date="2024-05" db="EMBL/GenBank/DDBJ databases">
        <title>Whole genome shotgun sequence of Streptomyces violascens NBRC 12920.</title>
        <authorList>
            <person name="Komaki H."/>
            <person name="Tamura T."/>
        </authorList>
    </citation>
    <scope>NUCLEOTIDE SEQUENCE</scope>
    <source>
        <strain evidence="2">NBRC 12920</strain>
    </source>
</reference>
<proteinExistence type="predicted"/>
<evidence type="ECO:0000313" key="3">
    <source>
        <dbReference type="Proteomes" id="UP001050808"/>
    </source>
</evidence>
<protein>
    <submittedName>
        <fullName evidence="2">Uncharacterized protein</fullName>
    </submittedName>
</protein>
<organism evidence="2 3">
    <name type="scientific">Streptomyces violascens</name>
    <dbReference type="NCBI Taxonomy" id="67381"/>
    <lineage>
        <taxon>Bacteria</taxon>
        <taxon>Bacillati</taxon>
        <taxon>Actinomycetota</taxon>
        <taxon>Actinomycetes</taxon>
        <taxon>Kitasatosporales</taxon>
        <taxon>Streptomycetaceae</taxon>
        <taxon>Streptomyces</taxon>
    </lineage>
</organism>
<evidence type="ECO:0000256" key="1">
    <source>
        <dbReference type="SAM" id="MobiDB-lite"/>
    </source>
</evidence>
<comment type="caution">
    <text evidence="2">The sequence shown here is derived from an EMBL/GenBank/DDBJ whole genome shotgun (WGS) entry which is preliminary data.</text>
</comment>
<accession>A0ABQ3R0U7</accession>
<keyword evidence="3" id="KW-1185">Reference proteome</keyword>
<evidence type="ECO:0000313" key="2">
    <source>
        <dbReference type="EMBL" id="GHI43148.1"/>
    </source>
</evidence>